<evidence type="ECO:0000259" key="2">
    <source>
        <dbReference type="Pfam" id="PF13966"/>
    </source>
</evidence>
<keyword evidence="1" id="KW-0812">Transmembrane</keyword>
<organism evidence="3 4">
    <name type="scientific">Tanacetum coccineum</name>
    <dbReference type="NCBI Taxonomy" id="301880"/>
    <lineage>
        <taxon>Eukaryota</taxon>
        <taxon>Viridiplantae</taxon>
        <taxon>Streptophyta</taxon>
        <taxon>Embryophyta</taxon>
        <taxon>Tracheophyta</taxon>
        <taxon>Spermatophyta</taxon>
        <taxon>Magnoliopsida</taxon>
        <taxon>eudicotyledons</taxon>
        <taxon>Gunneridae</taxon>
        <taxon>Pentapetalae</taxon>
        <taxon>asterids</taxon>
        <taxon>campanulids</taxon>
        <taxon>Asterales</taxon>
        <taxon>Asteraceae</taxon>
        <taxon>Asteroideae</taxon>
        <taxon>Anthemideae</taxon>
        <taxon>Anthemidinae</taxon>
        <taxon>Tanacetum</taxon>
    </lineage>
</organism>
<dbReference type="Proteomes" id="UP001151760">
    <property type="component" value="Unassembled WGS sequence"/>
</dbReference>
<keyword evidence="1" id="KW-0472">Membrane</keyword>
<keyword evidence="3" id="KW-0808">Transferase</keyword>
<dbReference type="InterPro" id="IPR026960">
    <property type="entry name" value="RVT-Znf"/>
</dbReference>
<keyword evidence="1" id="KW-1133">Transmembrane helix</keyword>
<accession>A0ABQ5GS24</accession>
<dbReference type="EMBL" id="BQNB010018805">
    <property type="protein sequence ID" value="GJT78471.1"/>
    <property type="molecule type" value="Genomic_DNA"/>
</dbReference>
<dbReference type="GO" id="GO:0003964">
    <property type="term" value="F:RNA-directed DNA polymerase activity"/>
    <property type="evidence" value="ECO:0007669"/>
    <property type="project" value="UniProtKB-KW"/>
</dbReference>
<evidence type="ECO:0000313" key="4">
    <source>
        <dbReference type="Proteomes" id="UP001151760"/>
    </source>
</evidence>
<dbReference type="Pfam" id="PF13966">
    <property type="entry name" value="zf-RVT"/>
    <property type="match status" value="1"/>
</dbReference>
<keyword evidence="3" id="KW-0548">Nucleotidyltransferase</keyword>
<proteinExistence type="predicted"/>
<dbReference type="PANTHER" id="PTHR33116:SF84">
    <property type="entry name" value="RNA-DIRECTED DNA POLYMERASE"/>
    <property type="match status" value="1"/>
</dbReference>
<reference evidence="3" key="1">
    <citation type="journal article" date="2022" name="Int. J. Mol. Sci.">
        <title>Draft Genome of Tanacetum Coccineum: Genomic Comparison of Closely Related Tanacetum-Family Plants.</title>
        <authorList>
            <person name="Yamashiro T."/>
            <person name="Shiraishi A."/>
            <person name="Nakayama K."/>
            <person name="Satake H."/>
        </authorList>
    </citation>
    <scope>NUCLEOTIDE SEQUENCE</scope>
</reference>
<feature type="domain" description="Reverse transcriptase zinc-binding" evidence="2">
    <location>
        <begin position="320"/>
        <end position="375"/>
    </location>
</feature>
<keyword evidence="4" id="KW-1185">Reference proteome</keyword>
<comment type="caution">
    <text evidence="3">The sequence shown here is derived from an EMBL/GenBank/DDBJ whole genome shotgun (WGS) entry which is preliminary data.</text>
</comment>
<evidence type="ECO:0000256" key="1">
    <source>
        <dbReference type="SAM" id="Phobius"/>
    </source>
</evidence>
<gene>
    <name evidence="3" type="ORF">Tco_1045196</name>
</gene>
<evidence type="ECO:0000313" key="3">
    <source>
        <dbReference type="EMBL" id="GJT78471.1"/>
    </source>
</evidence>
<sequence>MLTQELLRGYDWKNEVQRVSFKIDLQKAYDIINWDFLKAAMTKHGYFKGGGGLRQGDLISPYLFTMVMKDHVKQAILAILPFKVGSLHVLYLGVPLVSKQIGINDCKRLIDKIKERVLNWKNKMLTYAGRLQLIASVLSVIHVYWASVFMLLKTVIKDTYRILKGFLWNQGDLKKGSAKVSWKAVCEPKSQGGLGLKDLGEWSEVLMTKHLWNIAYNKESLWVKWVNIVRLKGRRIWGIEADTNASAGWKQILFLRDKVRHHIVKQMRRVCEMIEHGEWKWPLEWRNRFNAIANLPVPHLDSNNTDSTVWITNKGIKCKFSTNKAWNDLKESGEEVQWWKIVWFNHCIPRHAFILWLAIQGGLSTHDRLLKWERNKRLFAAEKKYWETVHNEVINTIRFKLSSVKIKSSLHVSNIEKTWKIKMNVQSSDEVIIEEQLDSD</sequence>
<feature type="transmembrane region" description="Helical" evidence="1">
    <location>
        <begin position="131"/>
        <end position="152"/>
    </location>
</feature>
<keyword evidence="3" id="KW-0695">RNA-directed DNA polymerase</keyword>
<reference evidence="3" key="2">
    <citation type="submission" date="2022-01" db="EMBL/GenBank/DDBJ databases">
        <authorList>
            <person name="Yamashiro T."/>
            <person name="Shiraishi A."/>
            <person name="Satake H."/>
            <person name="Nakayama K."/>
        </authorList>
    </citation>
    <scope>NUCLEOTIDE SEQUENCE</scope>
</reference>
<feature type="transmembrane region" description="Helical" evidence="1">
    <location>
        <begin position="75"/>
        <end position="94"/>
    </location>
</feature>
<protein>
    <submittedName>
        <fullName evidence="3">RNA-directed DNA polymerase, eukaryota, reverse transcriptase zinc-binding domain protein</fullName>
    </submittedName>
</protein>
<dbReference type="PANTHER" id="PTHR33116">
    <property type="entry name" value="REVERSE TRANSCRIPTASE ZINC-BINDING DOMAIN-CONTAINING PROTEIN-RELATED-RELATED"/>
    <property type="match status" value="1"/>
</dbReference>
<name>A0ABQ5GS24_9ASTR</name>